<keyword evidence="2" id="KW-1185">Reference proteome</keyword>
<dbReference type="EMBL" id="AP023366">
    <property type="protein sequence ID" value="BCJ85268.1"/>
    <property type="molecule type" value="Genomic_DNA"/>
</dbReference>
<evidence type="ECO:0000313" key="2">
    <source>
        <dbReference type="Proteomes" id="UP000593802"/>
    </source>
</evidence>
<evidence type="ECO:0000313" key="1">
    <source>
        <dbReference type="EMBL" id="BCJ85268.1"/>
    </source>
</evidence>
<dbReference type="Proteomes" id="UP000593802">
    <property type="component" value="Chromosome"/>
</dbReference>
<evidence type="ECO:0008006" key="3">
    <source>
        <dbReference type="Google" id="ProtNLM"/>
    </source>
</evidence>
<dbReference type="RefSeq" id="WP_200759410.1">
    <property type="nucleotide sequence ID" value="NZ_AP023366.1"/>
</dbReference>
<dbReference type="InterPro" id="IPR009384">
    <property type="entry name" value="SwrD-like"/>
</dbReference>
<accession>A0A7I8D576</accession>
<dbReference type="Pfam" id="PF06289">
    <property type="entry name" value="FlbD"/>
    <property type="match status" value="1"/>
</dbReference>
<dbReference type="AlphaFoldDB" id="A0A7I8D576"/>
<dbReference type="PANTHER" id="PTHR39185:SF1">
    <property type="entry name" value="SWARMING MOTILITY PROTEIN SWRD"/>
    <property type="match status" value="1"/>
</dbReference>
<dbReference type="PANTHER" id="PTHR39185">
    <property type="entry name" value="SWARMING MOTILITY PROTEIN SWRD"/>
    <property type="match status" value="1"/>
</dbReference>
<protein>
    <recommendedName>
        <fullName evidence="3">Flagellar protein FlbD</fullName>
    </recommendedName>
</protein>
<gene>
    <name evidence="1" type="ORF">skT53_02530</name>
</gene>
<sequence length="76" mass="8356">MIRVTRFNGSELVVNAALIEVVEGTPDTVITLVTGKKVVVREPVDDVIRLVTEYYQKIGLMGLQVGRIRGEQGVSE</sequence>
<dbReference type="KEGG" id="eff:skT53_02530"/>
<organism evidence="1 2">
    <name type="scientific">Effusibacillus dendaii</name>
    <dbReference type="NCBI Taxonomy" id="2743772"/>
    <lineage>
        <taxon>Bacteria</taxon>
        <taxon>Bacillati</taxon>
        <taxon>Bacillota</taxon>
        <taxon>Bacilli</taxon>
        <taxon>Bacillales</taxon>
        <taxon>Alicyclobacillaceae</taxon>
        <taxon>Effusibacillus</taxon>
    </lineage>
</organism>
<proteinExistence type="predicted"/>
<name>A0A7I8D576_9BACL</name>
<reference evidence="1 2" key="1">
    <citation type="submission" date="2020-08" db="EMBL/GenBank/DDBJ databases">
        <title>Complete Genome Sequence of Effusibacillus dendaii Strain skT53, Isolated from Farmland soil.</title>
        <authorList>
            <person name="Konishi T."/>
            <person name="Kawasaki H."/>
        </authorList>
    </citation>
    <scope>NUCLEOTIDE SEQUENCE [LARGE SCALE GENOMIC DNA]</scope>
    <source>
        <strain evidence="2">skT53</strain>
    </source>
</reference>